<dbReference type="GO" id="GO:0046872">
    <property type="term" value="F:metal ion binding"/>
    <property type="evidence" value="ECO:0007669"/>
    <property type="project" value="UniProtKB-KW"/>
</dbReference>
<dbReference type="PANTHER" id="PTHR30217:SF11">
    <property type="entry name" value="UBIQUINONE BIOSYNTHESIS PROTEIN UBIV"/>
    <property type="match status" value="1"/>
</dbReference>
<comment type="caution">
    <text evidence="3">The sequence shown here is derived from an EMBL/GenBank/DDBJ whole genome shotgun (WGS) entry which is preliminary data.</text>
</comment>
<feature type="binding site" evidence="1">
    <location>
        <position position="202"/>
    </location>
    <ligand>
        <name>[4Fe-4S] cluster</name>
        <dbReference type="ChEBI" id="CHEBI:49883"/>
    </ligand>
</feature>
<keyword evidence="1" id="KW-0408">Iron</keyword>
<feature type="binding site" evidence="1">
    <location>
        <position position="42"/>
    </location>
    <ligand>
        <name>[4Fe-4S] cluster</name>
        <dbReference type="ChEBI" id="CHEBI:49883"/>
    </ligand>
</feature>
<comment type="function">
    <text evidence="1">Required for O(2)-independent ubiquinone (coenzyme Q) biosynthesis. Together with UbiU, is essential for the C6-hydroxylation reaction in the oxygen-independent ubiquinone biosynthesis pathway.</text>
</comment>
<dbReference type="RefSeq" id="WP_126997624.1">
    <property type="nucleotide sequence ID" value="NZ_JBNPXW010000005.1"/>
</dbReference>
<feature type="binding site" evidence="1">
    <location>
        <position position="185"/>
    </location>
    <ligand>
        <name>[4Fe-4S] cluster</name>
        <dbReference type="ChEBI" id="CHEBI:49883"/>
    </ligand>
</feature>
<dbReference type="GO" id="GO:0006744">
    <property type="term" value="P:ubiquinone biosynthetic process"/>
    <property type="evidence" value="ECO:0007669"/>
    <property type="project" value="UniProtKB-UniRule"/>
</dbReference>
<comment type="pathway">
    <text evidence="1">Cofactor biosynthesis; ubiquinone biosynthesis.</text>
</comment>
<keyword evidence="1" id="KW-0411">Iron-sulfur</keyword>
<evidence type="ECO:0000313" key="3">
    <source>
        <dbReference type="EMBL" id="RUQ72050.1"/>
    </source>
</evidence>
<feature type="binding site" evidence="1">
    <location>
        <position position="198"/>
    </location>
    <ligand>
        <name>[4Fe-4S] cluster</name>
        <dbReference type="ChEBI" id="CHEBI:49883"/>
    </ligand>
</feature>
<dbReference type="AlphaFoldDB" id="A0A433J9X0"/>
<keyword evidence="4" id="KW-1185">Reference proteome</keyword>
<dbReference type="Proteomes" id="UP000280346">
    <property type="component" value="Unassembled WGS sequence"/>
</dbReference>
<organism evidence="3 4">
    <name type="scientific">Azospirillum doebereinerae</name>
    <dbReference type="NCBI Taxonomy" id="92933"/>
    <lineage>
        <taxon>Bacteria</taxon>
        <taxon>Pseudomonadati</taxon>
        <taxon>Pseudomonadota</taxon>
        <taxon>Alphaproteobacteria</taxon>
        <taxon>Rhodospirillales</taxon>
        <taxon>Azospirillaceae</taxon>
        <taxon>Azospirillum</taxon>
    </lineage>
</organism>
<dbReference type="OrthoDB" id="8523349at2"/>
<dbReference type="UniPathway" id="UPA00232"/>
<keyword evidence="1" id="KW-0831">Ubiquinone biosynthesis</keyword>
<proteinExistence type="inferred from homology"/>
<dbReference type="Pfam" id="PF01136">
    <property type="entry name" value="Peptidase_U32"/>
    <property type="match status" value="1"/>
</dbReference>
<feature type="compositionally biased region" description="Basic and acidic residues" evidence="2">
    <location>
        <begin position="313"/>
        <end position="328"/>
    </location>
</feature>
<protein>
    <recommendedName>
        <fullName evidence="1">Ubiquinone biosynthesis protein UbiV</fullName>
    </recommendedName>
</protein>
<keyword evidence="1" id="KW-0004">4Fe-4S</keyword>
<evidence type="ECO:0000256" key="1">
    <source>
        <dbReference type="HAMAP-Rule" id="MF_02233"/>
    </source>
</evidence>
<dbReference type="InterPro" id="IPR001539">
    <property type="entry name" value="Peptidase_U32"/>
</dbReference>
<evidence type="ECO:0000313" key="4">
    <source>
        <dbReference type="Proteomes" id="UP000280346"/>
    </source>
</evidence>
<sequence>MTPSLTLGPVLFNWPVDRWRDFYARIADEAPVDTVILGEIVCFKRAPFFATAMDAVVDRLTAAGKTVWLASPILVGSERELAAMRDLTAADGDDAVPTGATLIEANDMGALARLAGRPHAVGPMINLYNEATLAWLAGRGAVSVSLPAELPAASVATLAKAGCDLGVAVEVQVWGRAPLAISARCYHARAHGLHKDGCQYVCGNDPDGLPVATMDGQPFLTVNGTQTLSHGCLCLAAELEALAAMGVGRFRLSPHAVDMVRVAEAFRAVLDGRREGRAVAAELDGLIDAPLVNGFFHDTAGARHVGGAARFQSGKEKPLSQKDKGSMS</sequence>
<comment type="subunit">
    <text evidence="1">Forms a heterodimer with UbiU.</text>
</comment>
<dbReference type="NCBIfam" id="NF011991">
    <property type="entry name" value="PRK15447.1"/>
    <property type="match status" value="1"/>
</dbReference>
<feature type="region of interest" description="Disordered" evidence="2">
    <location>
        <begin position="307"/>
        <end position="328"/>
    </location>
</feature>
<comment type="similarity">
    <text evidence="1">Belongs to the peptidase U32 family. UbiV subfamily.</text>
</comment>
<dbReference type="HAMAP" id="MF_02233">
    <property type="entry name" value="UbiV"/>
    <property type="match status" value="1"/>
</dbReference>
<dbReference type="EMBL" id="RZIJ01000007">
    <property type="protein sequence ID" value="RUQ72050.1"/>
    <property type="molecule type" value="Genomic_DNA"/>
</dbReference>
<dbReference type="InterPro" id="IPR051454">
    <property type="entry name" value="RNA/ubiquinone_mod_enzymes"/>
</dbReference>
<name>A0A433J9X0_9PROT</name>
<dbReference type="PANTHER" id="PTHR30217">
    <property type="entry name" value="PEPTIDASE U32 FAMILY"/>
    <property type="match status" value="1"/>
</dbReference>
<comment type="cofactor">
    <cofactor evidence="1">
        <name>[4Fe-4S] cluster</name>
        <dbReference type="ChEBI" id="CHEBI:49883"/>
    </cofactor>
</comment>
<accession>A0A433J9X0</accession>
<keyword evidence="1" id="KW-0479">Metal-binding</keyword>
<evidence type="ECO:0000256" key="2">
    <source>
        <dbReference type="SAM" id="MobiDB-lite"/>
    </source>
</evidence>
<dbReference type="InterPro" id="IPR043693">
    <property type="entry name" value="UbiV"/>
</dbReference>
<dbReference type="GO" id="GO:0051539">
    <property type="term" value="F:4 iron, 4 sulfur cluster binding"/>
    <property type="evidence" value="ECO:0007669"/>
    <property type="project" value="UniProtKB-UniRule"/>
</dbReference>
<gene>
    <name evidence="1" type="primary">ubiV</name>
    <name evidence="3" type="ORF">EJ913_10770</name>
</gene>
<reference evidence="3 4" key="1">
    <citation type="submission" date="2018-12" db="EMBL/GenBank/DDBJ databases">
        <authorList>
            <person name="Yang Y."/>
        </authorList>
    </citation>
    <scope>NUCLEOTIDE SEQUENCE [LARGE SCALE GENOMIC DNA]</scope>
    <source>
        <strain evidence="3 4">GSF71</strain>
    </source>
</reference>